<proteinExistence type="predicted"/>
<dbReference type="STRING" id="440168.SAMN04487974_101146"/>
<dbReference type="Proteomes" id="UP000199495">
    <property type="component" value="Unassembled WGS sequence"/>
</dbReference>
<dbReference type="RefSeq" id="WP_090589731.1">
    <property type="nucleotide sequence ID" value="NZ_FNCS01000001.1"/>
</dbReference>
<evidence type="ECO:0000313" key="2">
    <source>
        <dbReference type="Proteomes" id="UP000199495"/>
    </source>
</evidence>
<evidence type="ECO:0000313" key="1">
    <source>
        <dbReference type="EMBL" id="SDG14684.1"/>
    </source>
</evidence>
<keyword evidence="2" id="KW-1185">Reference proteome</keyword>
<gene>
    <name evidence="1" type="ORF">SAMN04487974_101146</name>
</gene>
<reference evidence="1 2" key="1">
    <citation type="submission" date="2016-10" db="EMBL/GenBank/DDBJ databases">
        <authorList>
            <person name="de Groot N.N."/>
        </authorList>
    </citation>
    <scope>NUCLEOTIDE SEQUENCE [LARGE SCALE GENOMIC DNA]</scope>
    <source>
        <strain evidence="1 2">CGMCC 1.10267</strain>
    </source>
</reference>
<organism evidence="1 2">
    <name type="scientific">Pelagibacterium luteolum</name>
    <dbReference type="NCBI Taxonomy" id="440168"/>
    <lineage>
        <taxon>Bacteria</taxon>
        <taxon>Pseudomonadati</taxon>
        <taxon>Pseudomonadota</taxon>
        <taxon>Alphaproteobacteria</taxon>
        <taxon>Hyphomicrobiales</taxon>
        <taxon>Devosiaceae</taxon>
        <taxon>Pelagibacterium</taxon>
    </lineage>
</organism>
<name>A0A1G7RVG2_9HYPH</name>
<sequence>MNDVFSSRAGGQEGSATGGFAIVADNDADLDTTTRAIYVGTGGTLAVALQRGDILTFHNVPDGALLPVRATRVLETTTATQLVGLY</sequence>
<accession>A0A1G7RVG2</accession>
<dbReference type="OrthoDB" id="7916272at2"/>
<dbReference type="AlphaFoldDB" id="A0A1G7RVG2"/>
<dbReference type="EMBL" id="FNCS01000001">
    <property type="protein sequence ID" value="SDG14684.1"/>
    <property type="molecule type" value="Genomic_DNA"/>
</dbReference>
<protein>
    <submittedName>
        <fullName evidence="1">Uncharacterized protein</fullName>
    </submittedName>
</protein>